<dbReference type="SUPFAM" id="SSF52172">
    <property type="entry name" value="CheY-like"/>
    <property type="match status" value="1"/>
</dbReference>
<dbReference type="InterPro" id="IPR001789">
    <property type="entry name" value="Sig_transdc_resp-reg_receiver"/>
</dbReference>
<dbReference type="InterPro" id="IPR039420">
    <property type="entry name" value="WalR-like"/>
</dbReference>
<evidence type="ECO:0000313" key="8">
    <source>
        <dbReference type="EMBL" id="SMO68153.1"/>
    </source>
</evidence>
<dbReference type="SUPFAM" id="SSF46894">
    <property type="entry name" value="C-terminal effector domain of the bipartite response regulators"/>
    <property type="match status" value="1"/>
</dbReference>
<dbReference type="Pfam" id="PF00196">
    <property type="entry name" value="GerE"/>
    <property type="match status" value="1"/>
</dbReference>
<dbReference type="GO" id="GO:0006355">
    <property type="term" value="P:regulation of DNA-templated transcription"/>
    <property type="evidence" value="ECO:0007669"/>
    <property type="project" value="InterPro"/>
</dbReference>
<keyword evidence="4" id="KW-0804">Transcription</keyword>
<dbReference type="SMART" id="SM00448">
    <property type="entry name" value="REC"/>
    <property type="match status" value="1"/>
</dbReference>
<dbReference type="Proteomes" id="UP000317593">
    <property type="component" value="Unassembled WGS sequence"/>
</dbReference>
<feature type="domain" description="Response regulatory" evidence="7">
    <location>
        <begin position="3"/>
        <end position="120"/>
    </location>
</feature>
<keyword evidence="9" id="KW-1185">Reference proteome</keyword>
<dbReference type="PANTHER" id="PTHR43214:SF41">
    <property type="entry name" value="NITRATE_NITRITE RESPONSE REGULATOR PROTEIN NARP"/>
    <property type="match status" value="1"/>
</dbReference>
<dbReference type="InterPro" id="IPR058245">
    <property type="entry name" value="NreC/VraR/RcsB-like_REC"/>
</dbReference>
<dbReference type="CDD" id="cd06170">
    <property type="entry name" value="LuxR_C_like"/>
    <property type="match status" value="1"/>
</dbReference>
<evidence type="ECO:0000259" key="6">
    <source>
        <dbReference type="PROSITE" id="PS50043"/>
    </source>
</evidence>
<dbReference type="InterPro" id="IPR016032">
    <property type="entry name" value="Sig_transdc_resp-reg_C-effctor"/>
</dbReference>
<dbReference type="CDD" id="cd17535">
    <property type="entry name" value="REC_NarL-like"/>
    <property type="match status" value="1"/>
</dbReference>
<dbReference type="PROSITE" id="PS50043">
    <property type="entry name" value="HTH_LUXR_2"/>
    <property type="match status" value="1"/>
</dbReference>
<dbReference type="InterPro" id="IPR000792">
    <property type="entry name" value="Tscrpt_reg_LuxR_C"/>
</dbReference>
<dbReference type="Gene3D" id="3.40.50.2300">
    <property type="match status" value="1"/>
</dbReference>
<dbReference type="InterPro" id="IPR011006">
    <property type="entry name" value="CheY-like_superfamily"/>
</dbReference>
<dbReference type="SMART" id="SM00421">
    <property type="entry name" value="HTH_LUXR"/>
    <property type="match status" value="1"/>
</dbReference>
<accession>A0A521D902</accession>
<dbReference type="AlphaFoldDB" id="A0A521D902"/>
<evidence type="ECO:0000259" key="7">
    <source>
        <dbReference type="PROSITE" id="PS50110"/>
    </source>
</evidence>
<proteinExistence type="predicted"/>
<dbReference type="GO" id="GO:0000160">
    <property type="term" value="P:phosphorelay signal transduction system"/>
    <property type="evidence" value="ECO:0007669"/>
    <property type="project" value="InterPro"/>
</dbReference>
<feature type="modified residue" description="4-aspartylphosphate" evidence="5">
    <location>
        <position position="55"/>
    </location>
</feature>
<evidence type="ECO:0000256" key="1">
    <source>
        <dbReference type="ARBA" id="ARBA00022553"/>
    </source>
</evidence>
<gene>
    <name evidence="8" type="ORF">SAMN06265218_1099</name>
</gene>
<dbReference type="PRINTS" id="PR00038">
    <property type="entry name" value="HTHLUXR"/>
</dbReference>
<keyword evidence="1 5" id="KW-0597">Phosphoprotein</keyword>
<dbReference type="EMBL" id="FXTH01000009">
    <property type="protein sequence ID" value="SMO68153.1"/>
    <property type="molecule type" value="Genomic_DNA"/>
</dbReference>
<evidence type="ECO:0000256" key="4">
    <source>
        <dbReference type="ARBA" id="ARBA00023163"/>
    </source>
</evidence>
<evidence type="ECO:0000256" key="3">
    <source>
        <dbReference type="ARBA" id="ARBA00023125"/>
    </source>
</evidence>
<dbReference type="GO" id="GO:0003677">
    <property type="term" value="F:DNA binding"/>
    <property type="evidence" value="ECO:0007669"/>
    <property type="project" value="UniProtKB-KW"/>
</dbReference>
<dbReference type="OrthoDB" id="9797341at2"/>
<evidence type="ECO:0000313" key="9">
    <source>
        <dbReference type="Proteomes" id="UP000317593"/>
    </source>
</evidence>
<dbReference type="PANTHER" id="PTHR43214">
    <property type="entry name" value="TWO-COMPONENT RESPONSE REGULATOR"/>
    <property type="match status" value="1"/>
</dbReference>
<feature type="domain" description="HTH luxR-type" evidence="6">
    <location>
        <begin position="140"/>
        <end position="208"/>
    </location>
</feature>
<organism evidence="8 9">
    <name type="scientific">Fodinibius sediminis</name>
    <dbReference type="NCBI Taxonomy" id="1214077"/>
    <lineage>
        <taxon>Bacteria</taxon>
        <taxon>Pseudomonadati</taxon>
        <taxon>Balneolota</taxon>
        <taxon>Balneolia</taxon>
        <taxon>Balneolales</taxon>
        <taxon>Balneolaceae</taxon>
        <taxon>Fodinibius</taxon>
    </lineage>
</organism>
<reference evidence="8 9" key="1">
    <citation type="submission" date="2017-05" db="EMBL/GenBank/DDBJ databases">
        <authorList>
            <person name="Varghese N."/>
            <person name="Submissions S."/>
        </authorList>
    </citation>
    <scope>NUCLEOTIDE SEQUENCE [LARGE SCALE GENOMIC DNA]</scope>
    <source>
        <strain evidence="8 9">DSM 21194</strain>
    </source>
</reference>
<evidence type="ECO:0000256" key="2">
    <source>
        <dbReference type="ARBA" id="ARBA00023015"/>
    </source>
</evidence>
<keyword evidence="3" id="KW-0238">DNA-binding</keyword>
<dbReference type="RefSeq" id="WP_142714607.1">
    <property type="nucleotide sequence ID" value="NZ_FXTH01000009.1"/>
</dbReference>
<protein>
    <submittedName>
        <fullName evidence="8">Two component transcriptional regulator, LuxR family</fullName>
    </submittedName>
</protein>
<evidence type="ECO:0000256" key="5">
    <source>
        <dbReference type="PROSITE-ProRule" id="PRU00169"/>
    </source>
</evidence>
<name>A0A521D902_9BACT</name>
<sequence length="212" mass="23799">MINVVIADDHPLMREGIKKVLHKELGIKVIGESSNGKELLNILESTPPPDLLILDISMPGKSGIDLIKDIKNLYPHLSILILSIHPAERFAIRVLKAGAEGYLCKSSISDKLVKAIKRIVQENRRYISDEVAEQMVLQIDQSDQPLHEGLSDREFEVLCKIAEGKSVAEIAGELSLSTHTVHTYRSRIKNKMNLDTNVDMTRYAIRNNLVNR</sequence>
<keyword evidence="2" id="KW-0805">Transcription regulation</keyword>
<dbReference type="PROSITE" id="PS50110">
    <property type="entry name" value="RESPONSE_REGULATORY"/>
    <property type="match status" value="1"/>
</dbReference>
<dbReference type="PROSITE" id="PS00622">
    <property type="entry name" value="HTH_LUXR_1"/>
    <property type="match status" value="1"/>
</dbReference>
<dbReference type="Pfam" id="PF00072">
    <property type="entry name" value="Response_reg"/>
    <property type="match status" value="1"/>
</dbReference>